<feature type="region of interest" description="Disordered" evidence="1">
    <location>
        <begin position="28"/>
        <end position="65"/>
    </location>
</feature>
<reference evidence="2 3" key="1">
    <citation type="submission" date="2024-01" db="EMBL/GenBank/DDBJ databases">
        <title>The complete chloroplast genome sequence of Lithospermum erythrorhizon: insights into the phylogenetic relationship among Boraginaceae species and the maternal lineages of purple gromwells.</title>
        <authorList>
            <person name="Okada T."/>
            <person name="Watanabe K."/>
        </authorList>
    </citation>
    <scope>NUCLEOTIDE SEQUENCE [LARGE SCALE GENOMIC DNA]</scope>
</reference>
<comment type="caution">
    <text evidence="2">The sequence shown here is derived from an EMBL/GenBank/DDBJ whole genome shotgun (WGS) entry which is preliminary data.</text>
</comment>
<evidence type="ECO:0000313" key="2">
    <source>
        <dbReference type="EMBL" id="GAA0149167.1"/>
    </source>
</evidence>
<name>A0AAV3PBS5_LITER</name>
<protein>
    <submittedName>
        <fullName evidence="2">Uncharacterized protein</fullName>
    </submittedName>
</protein>
<feature type="compositionally biased region" description="Acidic residues" evidence="1">
    <location>
        <begin position="29"/>
        <end position="47"/>
    </location>
</feature>
<accession>A0AAV3PBS5</accession>
<evidence type="ECO:0000313" key="3">
    <source>
        <dbReference type="Proteomes" id="UP001454036"/>
    </source>
</evidence>
<dbReference type="AlphaFoldDB" id="A0AAV3PBS5"/>
<keyword evidence="3" id="KW-1185">Reference proteome</keyword>
<dbReference type="Proteomes" id="UP001454036">
    <property type="component" value="Unassembled WGS sequence"/>
</dbReference>
<feature type="compositionally biased region" description="Basic and acidic residues" evidence="1">
    <location>
        <begin position="48"/>
        <end position="63"/>
    </location>
</feature>
<evidence type="ECO:0000256" key="1">
    <source>
        <dbReference type="SAM" id="MobiDB-lite"/>
    </source>
</evidence>
<sequence length="78" mass="8740">MVEEMETKQVFPTKEVDVMNIEGGILEQVDTDGEDESSADDNDDESLVDDKSEGGILDQKIEEMDTDGDDEVYTFFVL</sequence>
<gene>
    <name evidence="2" type="ORF">LIER_43038</name>
</gene>
<dbReference type="EMBL" id="BAABME010032339">
    <property type="protein sequence ID" value="GAA0149167.1"/>
    <property type="molecule type" value="Genomic_DNA"/>
</dbReference>
<organism evidence="2 3">
    <name type="scientific">Lithospermum erythrorhizon</name>
    <name type="common">Purple gromwell</name>
    <name type="synonym">Lithospermum officinale var. erythrorhizon</name>
    <dbReference type="NCBI Taxonomy" id="34254"/>
    <lineage>
        <taxon>Eukaryota</taxon>
        <taxon>Viridiplantae</taxon>
        <taxon>Streptophyta</taxon>
        <taxon>Embryophyta</taxon>
        <taxon>Tracheophyta</taxon>
        <taxon>Spermatophyta</taxon>
        <taxon>Magnoliopsida</taxon>
        <taxon>eudicotyledons</taxon>
        <taxon>Gunneridae</taxon>
        <taxon>Pentapetalae</taxon>
        <taxon>asterids</taxon>
        <taxon>lamiids</taxon>
        <taxon>Boraginales</taxon>
        <taxon>Boraginaceae</taxon>
        <taxon>Boraginoideae</taxon>
        <taxon>Lithospermeae</taxon>
        <taxon>Lithospermum</taxon>
    </lineage>
</organism>
<proteinExistence type="predicted"/>